<dbReference type="Gene3D" id="2.60.120.1440">
    <property type="match status" value="1"/>
</dbReference>
<reference evidence="3" key="1">
    <citation type="journal article" date="2019" name="PLoS Negl. Trop. Dis.">
        <title>Revisiting the worldwide diversity of Leptospira species in the environment.</title>
        <authorList>
            <person name="Vincent A.T."/>
            <person name="Schiettekatte O."/>
            <person name="Bourhy P."/>
            <person name="Veyrier F.J."/>
            <person name="Picardeau M."/>
        </authorList>
    </citation>
    <scope>NUCLEOTIDE SEQUENCE [LARGE SCALE GENOMIC DNA]</scope>
    <source>
        <strain evidence="3">201300427</strain>
    </source>
</reference>
<dbReference type="Gene3D" id="3.10.350.10">
    <property type="entry name" value="LysM domain"/>
    <property type="match status" value="1"/>
</dbReference>
<dbReference type="Pfam" id="PF04773">
    <property type="entry name" value="FecR"/>
    <property type="match status" value="1"/>
</dbReference>
<dbReference type="AlphaFoldDB" id="A0A4R9LZ77"/>
<proteinExistence type="predicted"/>
<comment type="caution">
    <text evidence="3">The sequence shown here is derived from an EMBL/GenBank/DDBJ whole genome shotgun (WGS) entry which is preliminary data.</text>
</comment>
<keyword evidence="4" id="KW-1185">Reference proteome</keyword>
<dbReference type="Proteomes" id="UP000298058">
    <property type="component" value="Unassembled WGS sequence"/>
</dbReference>
<evidence type="ECO:0000313" key="3">
    <source>
        <dbReference type="EMBL" id="TGN18209.1"/>
    </source>
</evidence>
<dbReference type="InterPro" id="IPR006860">
    <property type="entry name" value="FecR"/>
</dbReference>
<dbReference type="OrthoDB" id="369729at2"/>
<dbReference type="PANTHER" id="PTHR38731">
    <property type="entry name" value="LIPL45-RELATED LIPOPROTEIN-RELATED"/>
    <property type="match status" value="1"/>
</dbReference>
<dbReference type="RefSeq" id="WP_135760896.1">
    <property type="nucleotide sequence ID" value="NZ_RQHW01000047.1"/>
</dbReference>
<evidence type="ECO:0000256" key="1">
    <source>
        <dbReference type="SAM" id="SignalP"/>
    </source>
</evidence>
<dbReference type="Pfam" id="PF01476">
    <property type="entry name" value="LysM"/>
    <property type="match status" value="1"/>
</dbReference>
<sequence>MANKTIAFLLFLGSLLISSTASLVAEEGPKLEPITITVQKGENLSLISKRHLSDPNRWPELLKFNKIPNPNLIKPGLSLTVPVFLRKPVLGVAEFVMGTVEWNGAGGTGPWTTLKLGQELHAQDQIRTSAKGKVDLHINEVGLVRVFHDSLFEVRGKETPNSAASLALMKGSLDAKVNKSQEKPKDYKLTIVTPSSTAGVRGTEFRVELDPKLNSTVSCFEGLVDVNAEGKTVALTQGMATFVEKGNAPAEPYQIPEAPRLKSE</sequence>
<feature type="chain" id="PRO_5020512790" evidence="1">
    <location>
        <begin position="25"/>
        <end position="264"/>
    </location>
</feature>
<accession>A0A4R9LZ77</accession>
<evidence type="ECO:0000259" key="2">
    <source>
        <dbReference type="PROSITE" id="PS51782"/>
    </source>
</evidence>
<dbReference type="PROSITE" id="PS51782">
    <property type="entry name" value="LYSM"/>
    <property type="match status" value="1"/>
</dbReference>
<gene>
    <name evidence="3" type="ORF">EHS15_12405</name>
</gene>
<dbReference type="InterPro" id="IPR018392">
    <property type="entry name" value="LysM"/>
</dbReference>
<dbReference type="SUPFAM" id="SSF54106">
    <property type="entry name" value="LysM domain"/>
    <property type="match status" value="1"/>
</dbReference>
<evidence type="ECO:0000313" key="4">
    <source>
        <dbReference type="Proteomes" id="UP000298058"/>
    </source>
</evidence>
<name>A0A4R9LZ77_9LEPT</name>
<organism evidence="3 4">
    <name type="scientific">Leptospira idonii</name>
    <dbReference type="NCBI Taxonomy" id="1193500"/>
    <lineage>
        <taxon>Bacteria</taxon>
        <taxon>Pseudomonadati</taxon>
        <taxon>Spirochaetota</taxon>
        <taxon>Spirochaetia</taxon>
        <taxon>Leptospirales</taxon>
        <taxon>Leptospiraceae</taxon>
        <taxon>Leptospira</taxon>
    </lineage>
</organism>
<feature type="signal peptide" evidence="1">
    <location>
        <begin position="1"/>
        <end position="24"/>
    </location>
</feature>
<dbReference type="InterPro" id="IPR036779">
    <property type="entry name" value="LysM_dom_sf"/>
</dbReference>
<keyword evidence="1" id="KW-0732">Signal</keyword>
<dbReference type="SMART" id="SM00257">
    <property type="entry name" value="LysM"/>
    <property type="match status" value="1"/>
</dbReference>
<feature type="domain" description="LysM" evidence="2">
    <location>
        <begin position="34"/>
        <end position="81"/>
    </location>
</feature>
<protein>
    <submittedName>
        <fullName evidence="3">LysM peptidoglycan-binding domain-containing protein</fullName>
    </submittedName>
</protein>
<dbReference type="EMBL" id="RQHW01000047">
    <property type="protein sequence ID" value="TGN18209.1"/>
    <property type="molecule type" value="Genomic_DNA"/>
</dbReference>